<evidence type="ECO:0000313" key="3">
    <source>
        <dbReference type="EMBL" id="QGU31947.1"/>
    </source>
</evidence>
<evidence type="ECO:0000256" key="1">
    <source>
        <dbReference type="SAM" id="Coils"/>
    </source>
</evidence>
<dbReference type="AlphaFoldDB" id="A0A6I6EF07"/>
<dbReference type="OrthoDB" id="7064973at2"/>
<reference evidence="3 4" key="1">
    <citation type="submission" date="2019-12" db="EMBL/GenBank/DDBJ databases">
        <title>The complete genome of the thermophilic, anoxygenic phototrophic gammaproteobacterium Thermochromatium tepidum.</title>
        <authorList>
            <person name="Sattley W.M."/>
            <person name="Swingley W.D."/>
            <person name="Burchell B.M."/>
            <person name="Gurbani S.A."/>
            <person name="Kujawa C.M."/>
            <person name="Nuccio D.A."/>
            <person name="Schladweiler J."/>
            <person name="Shaffer K.N."/>
            <person name="Stokes L.M."/>
            <person name="Touchman J.W."/>
            <person name="Blankenship R.E."/>
            <person name="Madigan M.T."/>
        </authorList>
    </citation>
    <scope>NUCLEOTIDE SEQUENCE [LARGE SCALE GENOMIC DNA]</scope>
    <source>
        <strain evidence="3 4">ATCC 43061</strain>
    </source>
</reference>
<protein>
    <submittedName>
        <fullName evidence="3">DUF4124 domain-containing protein</fullName>
    </submittedName>
</protein>
<dbReference type="InterPro" id="IPR025392">
    <property type="entry name" value="DUF4124"/>
</dbReference>
<dbReference type="Pfam" id="PF13511">
    <property type="entry name" value="DUF4124"/>
    <property type="match status" value="1"/>
</dbReference>
<feature type="domain" description="DUF4124" evidence="2">
    <location>
        <begin position="31"/>
        <end position="75"/>
    </location>
</feature>
<sequence length="335" mass="38199">MNHSTPLKVGGSDHRLALLMLIPALGLVSWTALAQKLYRWVDDQGEVHYSDQVPPSQADKERTRLSKQGFAVETQPAVPTGEELKRVKELERQKAEEARRRAERQAEDERLLKLYRTLDELELALDGRLAAVEAVMQVKRDEVRNESERLVDLDKERQALRKAGLPPPDELTAKIQDATARIRADYAEIVANEYRKLAIQEEFKHSIERFRQLRQLPPPTATASSDAPGPSLSDALVVCSDKARCHAYWKRAVDYVRAHSDREGEILEVGLLLAFQNDEREHRTFTLSWTQRAPEQPVHIYLDIQCKNRLTASLVCLDPRVPEVRAGFRSAVMEE</sequence>
<dbReference type="Proteomes" id="UP000426424">
    <property type="component" value="Chromosome"/>
</dbReference>
<evidence type="ECO:0000259" key="2">
    <source>
        <dbReference type="Pfam" id="PF13511"/>
    </source>
</evidence>
<evidence type="ECO:0000313" key="4">
    <source>
        <dbReference type="Proteomes" id="UP000426424"/>
    </source>
</evidence>
<keyword evidence="4" id="KW-1185">Reference proteome</keyword>
<feature type="coiled-coil region" evidence="1">
    <location>
        <begin position="136"/>
        <end position="163"/>
    </location>
</feature>
<feature type="coiled-coil region" evidence="1">
    <location>
        <begin position="81"/>
        <end position="112"/>
    </location>
</feature>
<proteinExistence type="predicted"/>
<keyword evidence="1" id="KW-0175">Coiled coil</keyword>
<dbReference type="KEGG" id="ttp:E6P07_02470"/>
<name>A0A6I6EF07_THETI</name>
<dbReference type="EMBL" id="CP039268">
    <property type="protein sequence ID" value="QGU31947.1"/>
    <property type="molecule type" value="Genomic_DNA"/>
</dbReference>
<gene>
    <name evidence="3" type="ORF">E6P07_02470</name>
</gene>
<organism evidence="3 4">
    <name type="scientific">Thermochromatium tepidum ATCC 43061</name>
    <dbReference type="NCBI Taxonomy" id="316276"/>
    <lineage>
        <taxon>Bacteria</taxon>
        <taxon>Pseudomonadati</taxon>
        <taxon>Pseudomonadota</taxon>
        <taxon>Gammaproteobacteria</taxon>
        <taxon>Chromatiales</taxon>
        <taxon>Chromatiaceae</taxon>
        <taxon>Thermochromatium</taxon>
    </lineage>
</organism>
<dbReference type="RefSeq" id="WP_153974146.1">
    <property type="nucleotide sequence ID" value="NZ_CP039268.1"/>
</dbReference>
<accession>A0A6I6EF07</accession>